<dbReference type="InterPro" id="IPR002114">
    <property type="entry name" value="PTS_HPr_Ser_P_site"/>
</dbReference>
<dbReference type="NCBIfam" id="TIGR01003">
    <property type="entry name" value="PTS_HPr_family"/>
    <property type="match status" value="1"/>
</dbReference>
<protein>
    <submittedName>
        <fullName evidence="5">Phosphocarrier protein HPr</fullName>
    </submittedName>
</protein>
<dbReference type="GO" id="GO:0009401">
    <property type="term" value="P:phosphoenolpyruvate-dependent sugar phosphotransferase system"/>
    <property type="evidence" value="ECO:0007669"/>
    <property type="project" value="UniProtKB-KW"/>
</dbReference>
<gene>
    <name evidence="5" type="ORF">DRP44_04260</name>
</gene>
<reference evidence="5 6" key="1">
    <citation type="submission" date="2018-06" db="EMBL/GenBank/DDBJ databases">
        <title>Extensive metabolic versatility and redundancy in microbially diverse, dynamic hydrothermal sediments.</title>
        <authorList>
            <person name="Dombrowski N."/>
            <person name="Teske A."/>
            <person name="Baker B.J."/>
        </authorList>
    </citation>
    <scope>NUCLEOTIDE SEQUENCE [LARGE SCALE GENOMIC DNA]</scope>
    <source>
        <strain evidence="5">B35_G9</strain>
    </source>
</reference>
<evidence type="ECO:0000313" key="6">
    <source>
        <dbReference type="Proteomes" id="UP000282321"/>
    </source>
</evidence>
<dbReference type="PROSITE" id="PS51350">
    <property type="entry name" value="PTS_HPR_DOM"/>
    <property type="match status" value="1"/>
</dbReference>
<name>A0A660S8J2_UNCT6</name>
<sequence>MVKKNVKIENKLGLHARPATLIVKTASKFKSNVNIKKDDIIVNGKSIMGVMMLAAEQGSEIEIICEGEDEKEALDAISKVVEDKFYEE</sequence>
<evidence type="ECO:0000256" key="1">
    <source>
        <dbReference type="ARBA" id="ARBA00004496"/>
    </source>
</evidence>
<organism evidence="5 6">
    <name type="scientific">candidate division TA06 bacterium</name>
    <dbReference type="NCBI Taxonomy" id="2250710"/>
    <lineage>
        <taxon>Bacteria</taxon>
        <taxon>Bacteria division TA06</taxon>
    </lineage>
</organism>
<keyword evidence="2" id="KW-0963">Cytoplasm</keyword>
<accession>A0A660S8J2</accession>
<evidence type="ECO:0000313" key="5">
    <source>
        <dbReference type="EMBL" id="RKX66392.1"/>
    </source>
</evidence>
<proteinExistence type="predicted"/>
<keyword evidence="3" id="KW-0598">Phosphotransferase system</keyword>
<dbReference type="EMBL" id="QNBC01000045">
    <property type="protein sequence ID" value="RKX66392.1"/>
    <property type="molecule type" value="Genomic_DNA"/>
</dbReference>
<dbReference type="Pfam" id="PF00381">
    <property type="entry name" value="PTS-HPr"/>
    <property type="match status" value="1"/>
</dbReference>
<comment type="caution">
    <text evidence="5">The sequence shown here is derived from an EMBL/GenBank/DDBJ whole genome shotgun (WGS) entry which is preliminary data.</text>
</comment>
<dbReference type="PRINTS" id="PR00107">
    <property type="entry name" value="PHOSPHOCPHPR"/>
</dbReference>
<feature type="domain" description="HPr" evidence="4">
    <location>
        <begin position="1"/>
        <end position="88"/>
    </location>
</feature>
<dbReference type="Proteomes" id="UP000282321">
    <property type="component" value="Unassembled WGS sequence"/>
</dbReference>
<dbReference type="SUPFAM" id="SSF55594">
    <property type="entry name" value="HPr-like"/>
    <property type="match status" value="1"/>
</dbReference>
<dbReference type="CDD" id="cd00367">
    <property type="entry name" value="PTS-HPr_like"/>
    <property type="match status" value="1"/>
</dbReference>
<evidence type="ECO:0000256" key="2">
    <source>
        <dbReference type="ARBA" id="ARBA00022490"/>
    </source>
</evidence>
<dbReference type="PANTHER" id="PTHR33705">
    <property type="entry name" value="PHOSPHOCARRIER PROTEIN HPR"/>
    <property type="match status" value="1"/>
</dbReference>
<dbReference type="GO" id="GO:0005737">
    <property type="term" value="C:cytoplasm"/>
    <property type="evidence" value="ECO:0007669"/>
    <property type="project" value="UniProtKB-SubCell"/>
</dbReference>
<evidence type="ECO:0000256" key="3">
    <source>
        <dbReference type="ARBA" id="ARBA00022683"/>
    </source>
</evidence>
<dbReference type="Gene3D" id="3.30.1340.10">
    <property type="entry name" value="HPr-like"/>
    <property type="match status" value="1"/>
</dbReference>
<dbReference type="PANTHER" id="PTHR33705:SF2">
    <property type="entry name" value="PHOSPHOCARRIER PROTEIN NPR"/>
    <property type="match status" value="1"/>
</dbReference>
<dbReference type="InterPro" id="IPR050399">
    <property type="entry name" value="HPr"/>
</dbReference>
<comment type="subcellular location">
    <subcellularLocation>
        <location evidence="1">Cytoplasm</location>
    </subcellularLocation>
</comment>
<dbReference type="PROSITE" id="PS00589">
    <property type="entry name" value="PTS_HPR_SER"/>
    <property type="match status" value="1"/>
</dbReference>
<dbReference type="InterPro" id="IPR001020">
    <property type="entry name" value="PTS_HPr_His_P_site"/>
</dbReference>
<dbReference type="InterPro" id="IPR035895">
    <property type="entry name" value="HPr-like_sf"/>
</dbReference>
<dbReference type="InterPro" id="IPR000032">
    <property type="entry name" value="HPr-like"/>
</dbReference>
<dbReference type="PROSITE" id="PS00369">
    <property type="entry name" value="PTS_HPR_HIS"/>
    <property type="match status" value="1"/>
</dbReference>
<evidence type="ECO:0000259" key="4">
    <source>
        <dbReference type="PROSITE" id="PS51350"/>
    </source>
</evidence>
<dbReference type="AlphaFoldDB" id="A0A660S8J2"/>